<dbReference type="CDD" id="cd22047">
    <property type="entry name" value="HMG-box_SoxF_SOX17"/>
    <property type="match status" value="1"/>
</dbReference>
<keyword evidence="7" id="KW-0804">Transcription</keyword>
<dbReference type="Pfam" id="PF00505">
    <property type="entry name" value="HMG_box"/>
    <property type="match status" value="1"/>
</dbReference>
<dbReference type="PROSITE" id="PS50118">
    <property type="entry name" value="HMG_BOX_2"/>
    <property type="match status" value="1"/>
</dbReference>
<dbReference type="FunFam" id="1.10.30.10:FF:000008">
    <property type="entry name" value="transcription factor SOX-7"/>
    <property type="match status" value="1"/>
</dbReference>
<evidence type="ECO:0000256" key="6">
    <source>
        <dbReference type="ARBA" id="ARBA00023159"/>
    </source>
</evidence>
<evidence type="ECO:0000256" key="5">
    <source>
        <dbReference type="ARBA" id="ARBA00023125"/>
    </source>
</evidence>
<evidence type="ECO:0000313" key="15">
    <source>
        <dbReference type="Ensembl" id="ENSXETP00000070076"/>
    </source>
</evidence>
<evidence type="ECO:0000256" key="10">
    <source>
        <dbReference type="ARBA" id="ARBA00044027"/>
    </source>
</evidence>
<evidence type="ECO:0000256" key="9">
    <source>
        <dbReference type="ARBA" id="ARBA00023242"/>
    </source>
</evidence>
<dbReference type="PANTHER" id="PTHR10270:SF326">
    <property type="entry name" value="TRANSCRIPTION FACTOR SOX-17-BETA.3"/>
    <property type="match status" value="1"/>
</dbReference>
<evidence type="ECO:0000259" key="13">
    <source>
        <dbReference type="PROSITE" id="PS50118"/>
    </source>
</evidence>
<evidence type="ECO:0000256" key="2">
    <source>
        <dbReference type="ARBA" id="ARBA00022473"/>
    </source>
</evidence>
<keyword evidence="2" id="KW-0217">Developmental protein</keyword>
<evidence type="ECO:0000256" key="11">
    <source>
        <dbReference type="PROSITE-ProRule" id="PRU00267"/>
    </source>
</evidence>
<dbReference type="InterPro" id="IPR036910">
    <property type="entry name" value="HMG_box_dom_sf"/>
</dbReference>
<keyword evidence="6" id="KW-0010">Activator</keyword>
<dbReference type="PROSITE" id="PS51516">
    <property type="entry name" value="SOX_C"/>
    <property type="match status" value="1"/>
</dbReference>
<keyword evidence="3" id="KW-0879">Wnt signaling pathway</keyword>
<reference evidence="15" key="1">
    <citation type="journal article" date="2010" name="Science">
        <title>The genome of the Western clawed frog Xenopus tropicalis.</title>
        <authorList>
            <person name="Hellsten U."/>
            <person name="Harland R.M."/>
            <person name="Gilchrist M.J."/>
            <person name="Hendrix D."/>
            <person name="Jurka J."/>
            <person name="Kapitonov V."/>
            <person name="Ovcharenko I."/>
            <person name="Putnam N.H."/>
            <person name="Shu S."/>
            <person name="Taher L."/>
            <person name="Blitz I.L."/>
            <person name="Blumberg B."/>
            <person name="Dichmann D.S."/>
            <person name="Dubchak I."/>
            <person name="Amaya E."/>
            <person name="Detter J.C."/>
            <person name="Fletcher R."/>
            <person name="Gerhard D.S."/>
            <person name="Goodstein D."/>
            <person name="Graves T."/>
            <person name="Grigoriev I.V."/>
            <person name="Grimwood J."/>
            <person name="Kawashima T."/>
            <person name="Lindquist E."/>
            <person name="Lucas S.M."/>
            <person name="Mead P.E."/>
            <person name="Mitros T."/>
            <person name="Ogino H."/>
            <person name="Ohta Y."/>
            <person name="Poliakov A.V."/>
            <person name="Pollet N."/>
            <person name="Robert J."/>
            <person name="Salamov A."/>
            <person name="Sater A.K."/>
            <person name="Schmutz J."/>
            <person name="Terry A."/>
            <person name="Vize P.D."/>
            <person name="Warren W.C."/>
            <person name="Wells D."/>
            <person name="Wills A."/>
            <person name="Wilson R.K."/>
            <person name="Zimmerman L.B."/>
            <person name="Zorn A.M."/>
            <person name="Grainger R."/>
            <person name="Grammer T."/>
            <person name="Khokha M.K."/>
            <person name="Richardson P.M."/>
            <person name="Rokhsar D.S."/>
        </authorList>
    </citation>
    <scope>NUCLEOTIDE SEQUENCE [LARGE SCALE GENOMIC DNA]</scope>
    <source>
        <strain evidence="15">Nigerian</strain>
    </source>
</reference>
<evidence type="ECO:0000256" key="8">
    <source>
        <dbReference type="ARBA" id="ARBA00023218"/>
    </source>
</evidence>
<dbReference type="GeneTree" id="ENSGT00940000156694"/>
<dbReference type="SMART" id="SM00398">
    <property type="entry name" value="HMG"/>
    <property type="match status" value="1"/>
</dbReference>
<evidence type="ECO:0000256" key="3">
    <source>
        <dbReference type="ARBA" id="ARBA00022687"/>
    </source>
</evidence>
<gene>
    <name evidence="15" type="primary">sox17b.1</name>
</gene>
<protein>
    <submittedName>
        <fullName evidence="15">Transcription factor Sox-17-beta.1</fullName>
    </submittedName>
</protein>
<feature type="region of interest" description="Disordered" evidence="12">
    <location>
        <begin position="1"/>
        <end position="20"/>
    </location>
</feature>
<dbReference type="InterPro" id="IPR009071">
    <property type="entry name" value="HMG_box_dom"/>
</dbReference>
<dbReference type="InterPro" id="IPR021934">
    <property type="entry name" value="Sox_C"/>
</dbReference>
<comment type="subcellular location">
    <subcellularLocation>
        <location evidence="1">Nucleus</location>
    </subcellularLocation>
</comment>
<dbReference type="SUPFAM" id="SSF47095">
    <property type="entry name" value="HMG-box"/>
    <property type="match status" value="1"/>
</dbReference>
<proteinExistence type="predicted"/>
<name>A0A6I8QL55_XENTR</name>
<evidence type="ECO:0000256" key="12">
    <source>
        <dbReference type="SAM" id="MobiDB-lite"/>
    </source>
</evidence>
<dbReference type="GO" id="GO:0016055">
    <property type="term" value="P:Wnt signaling pathway"/>
    <property type="evidence" value="ECO:0007669"/>
    <property type="project" value="UniProtKB-KW"/>
</dbReference>
<dbReference type="Ensembl" id="ENSXETT00000094902">
    <property type="protein sequence ID" value="ENSXETP00000070076"/>
    <property type="gene ID" value="ENSXETG00000026438"/>
</dbReference>
<dbReference type="GO" id="GO:0005634">
    <property type="term" value="C:nucleus"/>
    <property type="evidence" value="ECO:0007669"/>
    <property type="project" value="UniProtKB-SubCell"/>
</dbReference>
<dbReference type="Xenbase" id="XB-GENE-484865">
    <property type="gene designation" value="sox17b.1"/>
</dbReference>
<keyword evidence="8" id="KW-0306">Gastrulation</keyword>
<feature type="domain" description="Sox C-terminal" evidence="14">
    <location>
        <begin position="262"/>
        <end position="379"/>
    </location>
</feature>
<dbReference type="Gene3D" id="1.10.30.10">
    <property type="entry name" value="High mobility group box domain"/>
    <property type="match status" value="1"/>
</dbReference>
<evidence type="ECO:0000256" key="4">
    <source>
        <dbReference type="ARBA" id="ARBA00023015"/>
    </source>
</evidence>
<keyword evidence="4" id="KW-0805">Transcription regulation</keyword>
<organism evidence="15">
    <name type="scientific">Xenopus tropicalis</name>
    <name type="common">Western clawed frog</name>
    <name type="synonym">Silurana tropicalis</name>
    <dbReference type="NCBI Taxonomy" id="8364"/>
    <lineage>
        <taxon>Eukaryota</taxon>
        <taxon>Metazoa</taxon>
        <taxon>Chordata</taxon>
        <taxon>Craniata</taxon>
        <taxon>Vertebrata</taxon>
        <taxon>Euteleostomi</taxon>
        <taxon>Amphibia</taxon>
        <taxon>Batrachia</taxon>
        <taxon>Anura</taxon>
        <taxon>Pipoidea</taxon>
        <taxon>Pipidae</taxon>
        <taxon>Xenopodinae</taxon>
        <taxon>Xenopus</taxon>
        <taxon>Silurana</taxon>
    </lineage>
</organism>
<accession>A0A6I8QL55</accession>
<dbReference type="GO" id="GO:0003677">
    <property type="term" value="F:DNA binding"/>
    <property type="evidence" value="ECO:0007669"/>
    <property type="project" value="UniProtKB-UniRule"/>
</dbReference>
<keyword evidence="9 11" id="KW-0539">Nucleus</keyword>
<evidence type="ECO:0000259" key="14">
    <source>
        <dbReference type="PROSITE" id="PS51516"/>
    </source>
</evidence>
<dbReference type="Bgee" id="ENSXETG00000026438">
    <property type="expression patterns" value="Expressed in gastrula and 22 other cell types or tissues"/>
</dbReference>
<evidence type="ECO:0000256" key="1">
    <source>
        <dbReference type="ARBA" id="ARBA00004123"/>
    </source>
</evidence>
<reference evidence="15" key="2">
    <citation type="submission" date="2020-05" db="UniProtKB">
        <authorList>
            <consortium name="Ensembl"/>
        </authorList>
    </citation>
    <scope>IDENTIFICATION</scope>
</reference>
<dbReference type="PANTHER" id="PTHR10270">
    <property type="entry name" value="SOX TRANSCRIPTION FACTOR"/>
    <property type="match status" value="1"/>
</dbReference>
<dbReference type="GO" id="GO:0007369">
    <property type="term" value="P:gastrulation"/>
    <property type="evidence" value="ECO:0007669"/>
    <property type="project" value="UniProtKB-KW"/>
</dbReference>
<feature type="DNA-binding region" description="HMG box" evidence="11">
    <location>
        <begin position="61"/>
        <end position="129"/>
    </location>
</feature>
<keyword evidence="5 11" id="KW-0238">DNA-binding</keyword>
<comment type="subunit">
    <text evidence="10">Interacts (via C-terminus) with ctnnb1/beta-catenin (via Armadillo repeats); this interaction is required for inhibition of wnt-signaling.</text>
</comment>
<dbReference type="AlphaFoldDB" id="A0A6I8QL55"/>
<dbReference type="InterPro" id="IPR050140">
    <property type="entry name" value="SRY-related_HMG-box_TF-like"/>
</dbReference>
<evidence type="ECO:0000256" key="7">
    <source>
        <dbReference type="ARBA" id="ARBA00023163"/>
    </source>
</evidence>
<feature type="domain" description="HMG box" evidence="13">
    <location>
        <begin position="61"/>
        <end position="129"/>
    </location>
</feature>
<sequence>MSSPDGGYASDDQNQGKCSVPIMMTGLGQCQWAEPMNSLGEGKLKSDAGSANSRGKAEARIRRPMNAFMVWAKDERKRLAQQNPDLHNAELSKMLGKSWKSLTLASKRPFVEEAERLRVQHIQDYPDYKYRPRRKKQVKRMKREEEGFLPSADIPGPQVMGCNAMVGQNYKMQYSGQNSQQSQITPAGYFEDHNPVGYYYRGYNVPEYYMSQNSSVTCGPPAQGEYQALSYNFNSSYIPYQQNASAPAMGKQMAVKENIIQESPEHGIMGCQVSPQMYNGQMYVPECAKTHPVAQTEQHSSLHQSQQMVTQNYLPSQQDGHLESDIDKTEFDQYLMYEPKSDTELIYTIDQDSGAYSTNLLPSLISEANSVCYYDYCGV</sequence>